<dbReference type="AlphaFoldDB" id="A0AA38LJX0"/>
<proteinExistence type="predicted"/>
<feature type="non-terminal residue" evidence="1">
    <location>
        <position position="1"/>
    </location>
</feature>
<name>A0AA38LJX0_TAXCH</name>
<gene>
    <name evidence="1" type="ORF">KI387_007631</name>
</gene>
<dbReference type="Proteomes" id="UP000824469">
    <property type="component" value="Unassembled WGS sequence"/>
</dbReference>
<comment type="caution">
    <text evidence="1">The sequence shown here is derived from an EMBL/GenBank/DDBJ whole genome shotgun (WGS) entry which is preliminary data.</text>
</comment>
<keyword evidence="2" id="KW-1185">Reference proteome</keyword>
<sequence length="189" mass="20295">YVPHGDPEFQAFLDHNTVALMDYLVHKSIQISNQGPPIQQVYDYSREPSQAFVEQFASSLLPQVTEKDGAPVPPFSLPPTISTSSQIVLPIPNTTMTSNIPQPTSERSSALAIMNASAHPHIAVNSSMPSIVSQGQYPFMSQPPLNSQLVPASRPLVGLSSNIPATVTFTHPLASAPLMPNLAVEGPFQ</sequence>
<reference evidence="1 2" key="1">
    <citation type="journal article" date="2021" name="Nat. Plants">
        <title>The Taxus genome provides insights into paclitaxel biosynthesis.</title>
        <authorList>
            <person name="Xiong X."/>
            <person name="Gou J."/>
            <person name="Liao Q."/>
            <person name="Li Y."/>
            <person name="Zhou Q."/>
            <person name="Bi G."/>
            <person name="Li C."/>
            <person name="Du R."/>
            <person name="Wang X."/>
            <person name="Sun T."/>
            <person name="Guo L."/>
            <person name="Liang H."/>
            <person name="Lu P."/>
            <person name="Wu Y."/>
            <person name="Zhang Z."/>
            <person name="Ro D.K."/>
            <person name="Shang Y."/>
            <person name="Huang S."/>
            <person name="Yan J."/>
        </authorList>
    </citation>
    <scope>NUCLEOTIDE SEQUENCE [LARGE SCALE GENOMIC DNA]</scope>
    <source>
        <strain evidence="1">Ta-2019</strain>
    </source>
</reference>
<evidence type="ECO:0000313" key="1">
    <source>
        <dbReference type="EMBL" id="KAH9327453.1"/>
    </source>
</evidence>
<feature type="non-terminal residue" evidence="1">
    <location>
        <position position="189"/>
    </location>
</feature>
<accession>A0AA38LJX0</accession>
<protein>
    <submittedName>
        <fullName evidence="1">Uncharacterized protein</fullName>
    </submittedName>
</protein>
<organism evidence="1 2">
    <name type="scientific">Taxus chinensis</name>
    <name type="common">Chinese yew</name>
    <name type="synonym">Taxus wallichiana var. chinensis</name>
    <dbReference type="NCBI Taxonomy" id="29808"/>
    <lineage>
        <taxon>Eukaryota</taxon>
        <taxon>Viridiplantae</taxon>
        <taxon>Streptophyta</taxon>
        <taxon>Embryophyta</taxon>
        <taxon>Tracheophyta</taxon>
        <taxon>Spermatophyta</taxon>
        <taxon>Pinopsida</taxon>
        <taxon>Pinidae</taxon>
        <taxon>Conifers II</taxon>
        <taxon>Cupressales</taxon>
        <taxon>Taxaceae</taxon>
        <taxon>Taxus</taxon>
    </lineage>
</organism>
<dbReference type="EMBL" id="JAHRHJ020000002">
    <property type="protein sequence ID" value="KAH9327453.1"/>
    <property type="molecule type" value="Genomic_DNA"/>
</dbReference>
<evidence type="ECO:0000313" key="2">
    <source>
        <dbReference type="Proteomes" id="UP000824469"/>
    </source>
</evidence>